<dbReference type="EMBL" id="CP029551">
    <property type="protein sequence ID" value="AWN38715.1"/>
    <property type="molecule type" value="Genomic_DNA"/>
</dbReference>
<evidence type="ECO:0000313" key="2">
    <source>
        <dbReference type="Proteomes" id="UP000246058"/>
    </source>
</evidence>
<dbReference type="AlphaFoldDB" id="A0A2U8VY75"/>
<name>A0A2U8VY75_9HYPH</name>
<proteinExistence type="predicted"/>
<reference evidence="1 2" key="1">
    <citation type="submission" date="2018-05" db="EMBL/GenBank/DDBJ databases">
        <title>Complete Genome Sequence of Methylobacterium sp. 17Sr1-43.</title>
        <authorList>
            <person name="Srinivasan S."/>
        </authorList>
    </citation>
    <scope>NUCLEOTIDE SEQUENCE [LARGE SCALE GENOMIC DNA]</scope>
    <source>
        <strain evidence="1 2">17Sr1-43</strain>
    </source>
</reference>
<dbReference type="KEGG" id="meti:DK427_25790"/>
<sequence length="184" mass="20542">MDDAITTAFVPLIGLPCWGVQRGHGSMLTFEFGPPYLLITEPYVSNSPAARIRERAAQRHVRPCGAWHLFIFCCHWRIAVSGEVLAEDESPADLIEAAVRVGNGQKLTAFALDATTRTTTFTFDLGASLTTWPYADEIDEPWSLYQPEGQVLTYRSDGCRNLGSDDEQPDRHVWIPVHLDVRVP</sequence>
<dbReference type="RefSeq" id="WP_109953870.1">
    <property type="nucleotide sequence ID" value="NZ_CP029551.1"/>
</dbReference>
<accession>A0A2U8VY75</accession>
<organism evidence="1 2">
    <name type="scientific">Methylobacterium radiodurans</name>
    <dbReference type="NCBI Taxonomy" id="2202828"/>
    <lineage>
        <taxon>Bacteria</taxon>
        <taxon>Pseudomonadati</taxon>
        <taxon>Pseudomonadota</taxon>
        <taxon>Alphaproteobacteria</taxon>
        <taxon>Hyphomicrobiales</taxon>
        <taxon>Methylobacteriaceae</taxon>
        <taxon>Methylobacterium</taxon>
    </lineage>
</organism>
<dbReference type="OrthoDB" id="1431610at2"/>
<evidence type="ECO:0000313" key="1">
    <source>
        <dbReference type="EMBL" id="AWN38715.1"/>
    </source>
</evidence>
<protein>
    <submittedName>
        <fullName evidence="1">Uncharacterized protein</fullName>
    </submittedName>
</protein>
<gene>
    <name evidence="1" type="ORF">DK427_25790</name>
</gene>
<dbReference type="Proteomes" id="UP000246058">
    <property type="component" value="Chromosome"/>
</dbReference>
<keyword evidence="2" id="KW-1185">Reference proteome</keyword>